<evidence type="ECO:0000313" key="1">
    <source>
        <dbReference type="Proteomes" id="UP000095283"/>
    </source>
</evidence>
<accession>A0A1I7WUP9</accession>
<dbReference type="WBParaSite" id="Hba_08904">
    <property type="protein sequence ID" value="Hba_08904"/>
    <property type="gene ID" value="Hba_08904"/>
</dbReference>
<name>A0A1I7WUP9_HETBA</name>
<organism evidence="1 2">
    <name type="scientific">Heterorhabditis bacteriophora</name>
    <name type="common">Entomopathogenic nematode worm</name>
    <dbReference type="NCBI Taxonomy" id="37862"/>
    <lineage>
        <taxon>Eukaryota</taxon>
        <taxon>Metazoa</taxon>
        <taxon>Ecdysozoa</taxon>
        <taxon>Nematoda</taxon>
        <taxon>Chromadorea</taxon>
        <taxon>Rhabditida</taxon>
        <taxon>Rhabditina</taxon>
        <taxon>Rhabditomorpha</taxon>
        <taxon>Strongyloidea</taxon>
        <taxon>Heterorhabditidae</taxon>
        <taxon>Heterorhabditis</taxon>
    </lineage>
</organism>
<dbReference type="Proteomes" id="UP000095283">
    <property type="component" value="Unplaced"/>
</dbReference>
<protein>
    <submittedName>
        <fullName evidence="2">Uncharacterized protein</fullName>
    </submittedName>
</protein>
<evidence type="ECO:0000313" key="2">
    <source>
        <dbReference type="WBParaSite" id="Hba_08904"/>
    </source>
</evidence>
<sequence>MIYVKSNSFVKKRHRLGGNKIVYPFSHLSRISKALFC</sequence>
<dbReference type="AlphaFoldDB" id="A0A1I7WUP9"/>
<keyword evidence="1" id="KW-1185">Reference proteome</keyword>
<reference evidence="2" key="1">
    <citation type="submission" date="2016-11" db="UniProtKB">
        <authorList>
            <consortium name="WormBaseParasite"/>
        </authorList>
    </citation>
    <scope>IDENTIFICATION</scope>
</reference>
<proteinExistence type="predicted"/>